<gene>
    <name evidence="5" type="ORF">ACFSCY_38525</name>
</gene>
<feature type="domain" description="DUF7662" evidence="4">
    <location>
        <begin position="4"/>
        <end position="74"/>
    </location>
</feature>
<proteinExistence type="predicted"/>
<dbReference type="EMBL" id="JBHUCP010000052">
    <property type="protein sequence ID" value="MFD1535318.1"/>
    <property type="molecule type" value="Genomic_DNA"/>
</dbReference>
<dbReference type="Pfam" id="PF24698">
    <property type="entry name" value="DUF7662"/>
    <property type="match status" value="1"/>
</dbReference>
<dbReference type="InterPro" id="IPR056079">
    <property type="entry name" value="DUF7662"/>
</dbReference>
<reference evidence="6" key="1">
    <citation type="journal article" date="2019" name="Int. J. Syst. Evol. Microbiol.">
        <title>The Global Catalogue of Microorganisms (GCM) 10K type strain sequencing project: providing services to taxonomists for standard genome sequencing and annotation.</title>
        <authorList>
            <consortium name="The Broad Institute Genomics Platform"/>
            <consortium name="The Broad Institute Genome Sequencing Center for Infectious Disease"/>
            <person name="Wu L."/>
            <person name="Ma J."/>
        </authorList>
    </citation>
    <scope>NUCLEOTIDE SEQUENCE [LARGE SCALE GENOMIC DNA]</scope>
    <source>
        <strain evidence="6">JCM 12165</strain>
    </source>
</reference>
<dbReference type="Pfam" id="PF20815">
    <property type="entry name" value="GIY_YIG_2"/>
    <property type="match status" value="1"/>
</dbReference>
<evidence type="ECO:0000259" key="2">
    <source>
        <dbReference type="Pfam" id="PF20815"/>
    </source>
</evidence>
<evidence type="ECO:0000256" key="1">
    <source>
        <dbReference type="SAM" id="MobiDB-lite"/>
    </source>
</evidence>
<accession>A0ABW4FYV6</accession>
<sequence length="435" mass="47756">MADWRTLTQRLAATDTSLRLTWSELDSLVGGLPMSAIKHRAWWSGDRAHVHAWREAGFTIDGLVIGREVTFVRETATTDEGIGNRNESHEGAEPARDAVRGDVLLVTCVKRKLAQPAAAKDLYVSPLFSRARRYAESREVAWFILSAEHGLLAPHEWVSPYDRYLPDTPAHYRAAWGRWVAERLDLLVGPLAGTLIEIHAGATYLEAAAGPLEAKGARLLNPLKGLSMGHRLSWYDDQAETSAVLPPRGAPEDSGTASSFVTMLLDRSSAVPPTVFLQARGVGLRGPGLYSWWVDDTGAADLSRGLGLVIQSGLIYAGLAGATRWPSGKRSTNTLWSRIAGMHLGGRHEFSTFRRTLGSILAAADGHETIDESALTDWMLRHLMVRTADHTDPDVLGRLEAEVLKALDPPLNSQGMPRTPVRSRITELRRKYGRD</sequence>
<dbReference type="Pfam" id="PF21818">
    <property type="entry name" value="DUF6884"/>
    <property type="match status" value="1"/>
</dbReference>
<evidence type="ECO:0000313" key="5">
    <source>
        <dbReference type="EMBL" id="MFD1535318.1"/>
    </source>
</evidence>
<feature type="domain" description="GIY-YIG catalytic" evidence="2">
    <location>
        <begin position="288"/>
        <end position="431"/>
    </location>
</feature>
<name>A0ABW4FYV6_9PSEU</name>
<dbReference type="RefSeq" id="WP_343981355.1">
    <property type="nucleotide sequence ID" value="NZ_BAAAJG010000014.1"/>
</dbReference>
<feature type="domain" description="DUF6884" evidence="3">
    <location>
        <begin position="103"/>
        <end position="236"/>
    </location>
</feature>
<evidence type="ECO:0000259" key="3">
    <source>
        <dbReference type="Pfam" id="PF21818"/>
    </source>
</evidence>
<evidence type="ECO:0000259" key="4">
    <source>
        <dbReference type="Pfam" id="PF24698"/>
    </source>
</evidence>
<dbReference type="Proteomes" id="UP001597145">
    <property type="component" value="Unassembled WGS sequence"/>
</dbReference>
<dbReference type="InterPro" id="IPR049251">
    <property type="entry name" value="DUF6884"/>
</dbReference>
<comment type="caution">
    <text evidence="5">The sequence shown here is derived from an EMBL/GenBank/DDBJ whole genome shotgun (WGS) entry which is preliminary data.</text>
</comment>
<keyword evidence="6" id="KW-1185">Reference proteome</keyword>
<feature type="region of interest" description="Disordered" evidence="1">
    <location>
        <begin position="409"/>
        <end position="435"/>
    </location>
</feature>
<organism evidence="5 6">
    <name type="scientific">Pseudonocardia aurantiaca</name>
    <dbReference type="NCBI Taxonomy" id="75290"/>
    <lineage>
        <taxon>Bacteria</taxon>
        <taxon>Bacillati</taxon>
        <taxon>Actinomycetota</taxon>
        <taxon>Actinomycetes</taxon>
        <taxon>Pseudonocardiales</taxon>
        <taxon>Pseudonocardiaceae</taxon>
        <taxon>Pseudonocardia</taxon>
    </lineage>
</organism>
<protein>
    <submittedName>
        <fullName evidence="5">DUF6884 domain-containing protein</fullName>
    </submittedName>
</protein>
<evidence type="ECO:0000313" key="6">
    <source>
        <dbReference type="Proteomes" id="UP001597145"/>
    </source>
</evidence>
<feature type="compositionally biased region" description="Basic and acidic residues" evidence="1">
    <location>
        <begin position="424"/>
        <end position="435"/>
    </location>
</feature>
<dbReference type="InterPro" id="IPR049311">
    <property type="entry name" value="GIY_YIG_cat"/>
</dbReference>